<proteinExistence type="predicted"/>
<protein>
    <submittedName>
        <fullName evidence="1">Uncharacterized protein</fullName>
    </submittedName>
</protein>
<dbReference type="Proteomes" id="UP000268696">
    <property type="component" value="Chromosome"/>
</dbReference>
<dbReference type="EMBL" id="CP027754">
    <property type="protein sequence ID" value="AZE56909.1"/>
    <property type="molecule type" value="Genomic_DNA"/>
</dbReference>
<dbReference type="AlphaFoldDB" id="A0A3G7UE68"/>
<evidence type="ECO:0000313" key="1">
    <source>
        <dbReference type="EMBL" id="AZE56909.1"/>
    </source>
</evidence>
<organism evidence="1 2">
    <name type="scientific">Pseudomonas synxantha</name>
    <dbReference type="NCBI Taxonomy" id="47883"/>
    <lineage>
        <taxon>Bacteria</taxon>
        <taxon>Pseudomonadati</taxon>
        <taxon>Pseudomonadota</taxon>
        <taxon>Gammaproteobacteria</taxon>
        <taxon>Pseudomonadales</taxon>
        <taxon>Pseudomonadaceae</taxon>
        <taxon>Pseudomonas</taxon>
    </lineage>
</organism>
<sequence length="38" mass="4327">MASSCSELRPNCVRRSLAIIIFKRSISARWAETRAFKA</sequence>
<accession>A0A3G7UE68</accession>
<gene>
    <name evidence="1" type="ORF">C4K03_4771</name>
</gene>
<evidence type="ECO:0000313" key="2">
    <source>
        <dbReference type="Proteomes" id="UP000268696"/>
    </source>
</evidence>
<name>A0A3G7UE68_9PSED</name>
<reference evidence="1 2" key="1">
    <citation type="submission" date="2018-03" db="EMBL/GenBank/DDBJ databases">
        <title>Diversity of phytobeneficial traits revealed by whole-genome analysis of worldwide-isolated phenazine-producing Pseudomonas spp.</title>
        <authorList>
            <person name="Biessy A."/>
            <person name="Novinscak A."/>
            <person name="Blom J."/>
            <person name="Leger G."/>
            <person name="Thomashow L.S."/>
            <person name="Cazorla F.M."/>
            <person name="Josic D."/>
            <person name="Filion M."/>
        </authorList>
    </citation>
    <scope>NUCLEOTIDE SEQUENCE [LARGE SCALE GENOMIC DNA]</scope>
    <source>
        <strain evidence="1 2">30B</strain>
    </source>
</reference>